<evidence type="ECO:0000313" key="1">
    <source>
        <dbReference type="EMBL" id="HGN90540.1"/>
    </source>
</evidence>
<comment type="caution">
    <text evidence="1">The sequence shown here is derived from an EMBL/GenBank/DDBJ whole genome shotgun (WGS) entry which is preliminary data.</text>
</comment>
<sequence length="98" mass="11069">MSEEELENAIASSALPLFQPVLVQVEDGDLYEVWAEGWSIECVAEKLPTGLDEDELVYEAIFEKAGEIIETGWDGYVYVGYEDDDYPFGVTVFYRAVM</sequence>
<accession>A0A7C4E1H9</accession>
<dbReference type="EMBL" id="DTAD01000058">
    <property type="protein sequence ID" value="HGN90540.1"/>
    <property type="molecule type" value="Genomic_DNA"/>
</dbReference>
<gene>
    <name evidence="1" type="ORF">ENT82_05370</name>
</gene>
<dbReference type="AlphaFoldDB" id="A0A7C4E1H9"/>
<reference evidence="1" key="1">
    <citation type="journal article" date="2020" name="mSystems">
        <title>Genome- and Community-Level Interaction Insights into Carbon Utilization and Element Cycling Functions of Hydrothermarchaeota in Hydrothermal Sediment.</title>
        <authorList>
            <person name="Zhou Z."/>
            <person name="Liu Y."/>
            <person name="Xu W."/>
            <person name="Pan J."/>
            <person name="Luo Z.H."/>
            <person name="Li M."/>
        </authorList>
    </citation>
    <scope>NUCLEOTIDE SEQUENCE [LARGE SCALE GENOMIC DNA]</scope>
    <source>
        <strain evidence="1">SpSt-613</strain>
    </source>
</reference>
<protein>
    <submittedName>
        <fullName evidence="1">Uncharacterized protein</fullName>
    </submittedName>
</protein>
<name>A0A7C4E1H9_CALS0</name>
<organism evidence="1">
    <name type="scientific">Caldiarchaeum subterraneum</name>
    <dbReference type="NCBI Taxonomy" id="311458"/>
    <lineage>
        <taxon>Archaea</taxon>
        <taxon>Nitrososphaerota</taxon>
        <taxon>Candidatus Caldarchaeales</taxon>
        <taxon>Candidatus Caldarchaeaceae</taxon>
        <taxon>Candidatus Caldarchaeum</taxon>
    </lineage>
</organism>
<proteinExistence type="predicted"/>